<evidence type="ECO:0000256" key="2">
    <source>
        <dbReference type="ARBA" id="ARBA00022692"/>
    </source>
</evidence>
<keyword evidence="3" id="KW-0378">Hydrolase</keyword>
<comment type="caution">
    <text evidence="10">The sequence shown here is derived from an EMBL/GenBank/DDBJ whole genome shotgun (WGS) entry which is preliminary data.</text>
</comment>
<keyword evidence="4" id="KW-0256">Endoplasmic reticulum</keyword>
<dbReference type="Proteomes" id="UP001392437">
    <property type="component" value="Unassembled WGS sequence"/>
</dbReference>
<protein>
    <recommendedName>
        <fullName evidence="12">Inositol phospholipid biosynthesis protein Scs3</fullName>
    </recommendedName>
</protein>
<evidence type="ECO:0000313" key="10">
    <source>
        <dbReference type="EMBL" id="KAK8132983.1"/>
    </source>
</evidence>
<evidence type="ECO:0000256" key="9">
    <source>
        <dbReference type="SAM" id="Phobius"/>
    </source>
</evidence>
<feature type="transmembrane region" description="Helical" evidence="9">
    <location>
        <begin position="308"/>
        <end position="324"/>
    </location>
</feature>
<feature type="transmembrane region" description="Helical" evidence="9">
    <location>
        <begin position="215"/>
        <end position="234"/>
    </location>
</feature>
<feature type="compositionally biased region" description="Polar residues" evidence="8">
    <location>
        <begin position="29"/>
        <end position="40"/>
    </location>
</feature>
<comment type="subcellular location">
    <subcellularLocation>
        <location evidence="1">Endoplasmic reticulum membrane</location>
        <topology evidence="1">Multi-pass membrane protein</topology>
    </subcellularLocation>
</comment>
<dbReference type="GO" id="GO:0010945">
    <property type="term" value="F:coenzyme A diphosphatase activity"/>
    <property type="evidence" value="ECO:0007669"/>
    <property type="project" value="InterPro"/>
</dbReference>
<dbReference type="Pfam" id="PF10261">
    <property type="entry name" value="FIT"/>
    <property type="match status" value="1"/>
</dbReference>
<keyword evidence="5 9" id="KW-1133">Transmembrane helix</keyword>
<evidence type="ECO:0008006" key="12">
    <source>
        <dbReference type="Google" id="ProtNLM"/>
    </source>
</evidence>
<evidence type="ECO:0000256" key="8">
    <source>
        <dbReference type="SAM" id="MobiDB-lite"/>
    </source>
</evidence>
<evidence type="ECO:0000256" key="4">
    <source>
        <dbReference type="ARBA" id="ARBA00022824"/>
    </source>
</evidence>
<feature type="transmembrane region" description="Helical" evidence="9">
    <location>
        <begin position="142"/>
        <end position="162"/>
    </location>
</feature>
<dbReference type="EMBL" id="JAQQWP010000001">
    <property type="protein sequence ID" value="KAK8132983.1"/>
    <property type="molecule type" value="Genomic_DNA"/>
</dbReference>
<dbReference type="InterPro" id="IPR019388">
    <property type="entry name" value="FIT"/>
</dbReference>
<dbReference type="HAMAP" id="MF_03231">
    <property type="entry name" value="SCS3"/>
    <property type="match status" value="1"/>
</dbReference>
<keyword evidence="2 9" id="KW-0812">Transmembrane</keyword>
<sequence>TLSMADTNTSSSVRPRSSKMAVTNDGPESPTSRSATTSHRNPPHLPTYLETLALVLYPTVLAFGTLFSVLSPQTRASPYDSTGQSHVQNLAPSYFARKDNLFNVLFVKRGWAWITIAFAAFVVTHPALAASNARKVRAGLRWAAITGWWFLVTQWCFGPALIDRGFRLTGGQCAIAESNVIQGDKQVGARDFVTAVACKAAGGRWSGGHDISGHVFLLVLGSWFLLQEVGWVAVRVGALAGHRDERTVVMGDGAVKGAGVVAEKDHGEDAAAHRSLGLGGRFALIVVGLCIWMLLMTAIYFHTWFEKLTGLMTAFVGIYPVYILPRWIPLLRDIVGLPGI</sequence>
<dbReference type="InterPro" id="IPR046400">
    <property type="entry name" value="SCS3"/>
</dbReference>
<dbReference type="GO" id="GO:0019915">
    <property type="term" value="P:lipid storage"/>
    <property type="evidence" value="ECO:0007669"/>
    <property type="project" value="InterPro"/>
</dbReference>
<feature type="compositionally biased region" description="Polar residues" evidence="8">
    <location>
        <begin position="1"/>
        <end position="15"/>
    </location>
</feature>
<dbReference type="AlphaFoldDB" id="A0AAW0RDW2"/>
<evidence type="ECO:0000256" key="6">
    <source>
        <dbReference type="ARBA" id="ARBA00023098"/>
    </source>
</evidence>
<organism evidence="10 11">
    <name type="scientific">Apiospora kogelbergensis</name>
    <dbReference type="NCBI Taxonomy" id="1337665"/>
    <lineage>
        <taxon>Eukaryota</taxon>
        <taxon>Fungi</taxon>
        <taxon>Dikarya</taxon>
        <taxon>Ascomycota</taxon>
        <taxon>Pezizomycotina</taxon>
        <taxon>Sordariomycetes</taxon>
        <taxon>Xylariomycetidae</taxon>
        <taxon>Amphisphaeriales</taxon>
        <taxon>Apiosporaceae</taxon>
        <taxon>Apiospora</taxon>
    </lineage>
</organism>
<feature type="non-terminal residue" evidence="10">
    <location>
        <position position="1"/>
    </location>
</feature>
<keyword evidence="6" id="KW-0443">Lipid metabolism</keyword>
<dbReference type="GO" id="GO:0008654">
    <property type="term" value="P:phospholipid biosynthetic process"/>
    <property type="evidence" value="ECO:0007669"/>
    <property type="project" value="InterPro"/>
</dbReference>
<keyword evidence="7 9" id="KW-0472">Membrane</keyword>
<gene>
    <name evidence="10" type="ORF">PG999_001156</name>
</gene>
<accession>A0AAW0RDW2</accession>
<evidence type="ECO:0000313" key="11">
    <source>
        <dbReference type="Proteomes" id="UP001392437"/>
    </source>
</evidence>
<dbReference type="PANTHER" id="PTHR23129">
    <property type="entry name" value="ACYL-COENZYME A DIPHOSPHATASE FITM2"/>
    <property type="match status" value="1"/>
</dbReference>
<keyword evidence="11" id="KW-1185">Reference proteome</keyword>
<dbReference type="GO" id="GO:0005789">
    <property type="term" value="C:endoplasmic reticulum membrane"/>
    <property type="evidence" value="ECO:0007669"/>
    <property type="project" value="UniProtKB-SubCell"/>
</dbReference>
<evidence type="ECO:0000256" key="5">
    <source>
        <dbReference type="ARBA" id="ARBA00022989"/>
    </source>
</evidence>
<evidence type="ECO:0000256" key="7">
    <source>
        <dbReference type="ARBA" id="ARBA00023136"/>
    </source>
</evidence>
<feature type="transmembrane region" description="Helical" evidence="9">
    <location>
        <begin position="282"/>
        <end position="302"/>
    </location>
</feature>
<proteinExistence type="inferred from homology"/>
<reference evidence="10 11" key="1">
    <citation type="submission" date="2023-01" db="EMBL/GenBank/DDBJ databases">
        <title>Analysis of 21 Apiospora genomes using comparative genomics revels a genus with tremendous synthesis potential of carbohydrate active enzymes and secondary metabolites.</title>
        <authorList>
            <person name="Sorensen T."/>
        </authorList>
    </citation>
    <scope>NUCLEOTIDE SEQUENCE [LARGE SCALE GENOMIC DNA]</scope>
    <source>
        <strain evidence="10 11">CBS 117206</strain>
    </source>
</reference>
<name>A0AAW0RDW2_9PEZI</name>
<evidence type="ECO:0000256" key="3">
    <source>
        <dbReference type="ARBA" id="ARBA00022801"/>
    </source>
</evidence>
<dbReference type="PANTHER" id="PTHR23129:SF0">
    <property type="entry name" value="ACYL-COENZYME A DIPHOSPHATASE FITM2"/>
    <property type="match status" value="1"/>
</dbReference>
<feature type="transmembrane region" description="Helical" evidence="9">
    <location>
        <begin position="110"/>
        <end position="130"/>
    </location>
</feature>
<evidence type="ECO:0000256" key="1">
    <source>
        <dbReference type="ARBA" id="ARBA00004477"/>
    </source>
</evidence>
<feature type="region of interest" description="Disordered" evidence="8">
    <location>
        <begin position="1"/>
        <end position="43"/>
    </location>
</feature>
<feature type="transmembrane region" description="Helical" evidence="9">
    <location>
        <begin position="48"/>
        <end position="70"/>
    </location>
</feature>
<dbReference type="GO" id="GO:0034389">
    <property type="term" value="P:lipid droplet organization"/>
    <property type="evidence" value="ECO:0007669"/>
    <property type="project" value="TreeGrafter"/>
</dbReference>